<keyword evidence="6" id="KW-1185">Reference proteome</keyword>
<dbReference type="Gene3D" id="3.40.50.2000">
    <property type="entry name" value="Glycogen Phosphorylase B"/>
    <property type="match status" value="2"/>
</dbReference>
<feature type="domain" description="Glycosyltransferase subfamily 4-like N-terminal" evidence="4">
    <location>
        <begin position="54"/>
        <end position="216"/>
    </location>
</feature>
<keyword evidence="1" id="KW-0328">Glycosyltransferase</keyword>
<evidence type="ECO:0000259" key="4">
    <source>
        <dbReference type="Pfam" id="PF13439"/>
    </source>
</evidence>
<dbReference type="GO" id="GO:0016757">
    <property type="term" value="F:glycosyltransferase activity"/>
    <property type="evidence" value="ECO:0007669"/>
    <property type="project" value="UniProtKB-KW"/>
</dbReference>
<dbReference type="SUPFAM" id="SSF53756">
    <property type="entry name" value="UDP-Glycosyltransferase/glycogen phosphorylase"/>
    <property type="match status" value="1"/>
</dbReference>
<protein>
    <submittedName>
        <fullName evidence="5">Glycosyltransferase</fullName>
    </submittedName>
</protein>
<feature type="domain" description="Glycosyl transferase family 1" evidence="3">
    <location>
        <begin position="230"/>
        <end position="384"/>
    </location>
</feature>
<dbReference type="PANTHER" id="PTHR12526">
    <property type="entry name" value="GLYCOSYLTRANSFERASE"/>
    <property type="match status" value="1"/>
</dbReference>
<evidence type="ECO:0000313" key="5">
    <source>
        <dbReference type="EMBL" id="RVU14106.1"/>
    </source>
</evidence>
<dbReference type="Pfam" id="PF00534">
    <property type="entry name" value="Glycos_transf_1"/>
    <property type="match status" value="1"/>
</dbReference>
<dbReference type="Proteomes" id="UP000286997">
    <property type="component" value="Unassembled WGS sequence"/>
</dbReference>
<dbReference type="OrthoDB" id="7847955at2"/>
<dbReference type="InterPro" id="IPR001296">
    <property type="entry name" value="Glyco_trans_1"/>
</dbReference>
<evidence type="ECO:0000313" key="6">
    <source>
        <dbReference type="Proteomes" id="UP000286997"/>
    </source>
</evidence>
<keyword evidence="2 5" id="KW-0808">Transferase</keyword>
<dbReference type="AlphaFoldDB" id="A0A437NW47"/>
<dbReference type="CDD" id="cd03811">
    <property type="entry name" value="GT4_GT28_WabH-like"/>
    <property type="match status" value="1"/>
</dbReference>
<dbReference type="PANTHER" id="PTHR12526:SF510">
    <property type="entry name" value="D-INOSITOL 3-PHOSPHATE GLYCOSYLTRANSFERASE"/>
    <property type="match status" value="1"/>
</dbReference>
<evidence type="ECO:0000256" key="1">
    <source>
        <dbReference type="ARBA" id="ARBA00022676"/>
    </source>
</evidence>
<comment type="caution">
    <text evidence="5">The sequence shown here is derived from an EMBL/GenBank/DDBJ whole genome shotgun (WGS) entry which is preliminary data.</text>
</comment>
<name>A0A437NW47_9HYPH</name>
<accession>A0A437NW47</accession>
<sequence>MGRIPGRTQDGGPEVAFRFTPAAGSVRPAGIDWSPAVTASPLRVALYVPALAGGGAERAAAVLASGFREAGCRVRLFVDFDAPENRGFLDPGVTVTALGRGHGAAVRALAGHLRAGRGDPAARLDVVLAVGGAANVKLTLARLLARASVPVVLSYHGRSDVGRGLLGGLAFRLAPVLTRLAARSVCVSQALAHHLVEEWRGAAARIAVIPNAVPVEAALPAADAAALLARPPVILSVGRLAPEKEFPTLIRAFARLPGEPRLVILGEGPERAALEALAGSLGLGDRVALPGYAASPWPAYAGARVFALSSRSEGFGNVVVEALASGLPVVATDCGGPREILDDGRHGALVPVGDEAALAAALAEALARPGEPGPRRDRAARYATARVVADYLALFGGVGHGGLSSSPGPA</sequence>
<reference evidence="5 6" key="1">
    <citation type="submission" date="2019-01" db="EMBL/GenBank/DDBJ databases">
        <authorList>
            <person name="Chen W.-M."/>
        </authorList>
    </citation>
    <scope>NUCLEOTIDE SEQUENCE [LARGE SCALE GENOMIC DNA]</scope>
    <source>
        <strain evidence="5 6">TER-1</strain>
    </source>
</reference>
<evidence type="ECO:0000259" key="3">
    <source>
        <dbReference type="Pfam" id="PF00534"/>
    </source>
</evidence>
<dbReference type="Pfam" id="PF13439">
    <property type="entry name" value="Glyco_transf_4"/>
    <property type="match status" value="1"/>
</dbReference>
<organism evidence="5 6">
    <name type="scientific">Methylobacterium oryzihabitans</name>
    <dbReference type="NCBI Taxonomy" id="2499852"/>
    <lineage>
        <taxon>Bacteria</taxon>
        <taxon>Pseudomonadati</taxon>
        <taxon>Pseudomonadota</taxon>
        <taxon>Alphaproteobacteria</taxon>
        <taxon>Hyphomicrobiales</taxon>
        <taxon>Methylobacteriaceae</taxon>
        <taxon>Methylobacterium</taxon>
    </lineage>
</organism>
<proteinExistence type="predicted"/>
<dbReference type="InterPro" id="IPR028098">
    <property type="entry name" value="Glyco_trans_4-like_N"/>
</dbReference>
<gene>
    <name evidence="5" type="ORF">EOE48_24455</name>
</gene>
<evidence type="ECO:0000256" key="2">
    <source>
        <dbReference type="ARBA" id="ARBA00022679"/>
    </source>
</evidence>
<dbReference type="EMBL" id="SACP01000035">
    <property type="protein sequence ID" value="RVU14106.1"/>
    <property type="molecule type" value="Genomic_DNA"/>
</dbReference>